<gene>
    <name evidence="1" type="ORF">JCM19239_6594</name>
</gene>
<evidence type="ECO:0000313" key="1">
    <source>
        <dbReference type="EMBL" id="GAL30963.1"/>
    </source>
</evidence>
<reference evidence="2" key="1">
    <citation type="submission" date="2014-09" db="EMBL/GenBank/DDBJ databases">
        <title>Vibrio variabilis JCM 19239. (C206) whole genome shotgun sequence.</title>
        <authorList>
            <person name="Sawabe T."/>
            <person name="Meirelles P."/>
            <person name="Nakanishi M."/>
            <person name="Sayaka M."/>
            <person name="Hattori M."/>
            <person name="Ohkuma M."/>
        </authorList>
    </citation>
    <scope>NUCLEOTIDE SEQUENCE [LARGE SCALE GENOMIC DNA]</scope>
    <source>
        <strain evidence="2">JCM 19239</strain>
    </source>
</reference>
<comment type="caution">
    <text evidence="1">The sequence shown here is derived from an EMBL/GenBank/DDBJ whole genome shotgun (WGS) entry which is preliminary data.</text>
</comment>
<protein>
    <submittedName>
        <fullName evidence="1">Uncharacterized protein</fullName>
    </submittedName>
</protein>
<evidence type="ECO:0000313" key="2">
    <source>
        <dbReference type="Proteomes" id="UP000029223"/>
    </source>
</evidence>
<name>A0ABQ0JQF3_9VIBR</name>
<accession>A0ABQ0JQF3</accession>
<keyword evidence="2" id="KW-1185">Reference proteome</keyword>
<proteinExistence type="predicted"/>
<sequence length="57" mass="6480">MQTRFYEDSYKGINSIVLENDQIRAEWLPSNGAKLASLITKTPQGISSCCFNQSRLR</sequence>
<dbReference type="Proteomes" id="UP000029223">
    <property type="component" value="Unassembled WGS sequence"/>
</dbReference>
<dbReference type="EMBL" id="BBMS01000121">
    <property type="protein sequence ID" value="GAL30963.1"/>
    <property type="molecule type" value="Genomic_DNA"/>
</dbReference>
<organism evidence="1 2">
    <name type="scientific">Vibrio variabilis</name>
    <dbReference type="NCBI Taxonomy" id="990271"/>
    <lineage>
        <taxon>Bacteria</taxon>
        <taxon>Pseudomonadati</taxon>
        <taxon>Pseudomonadota</taxon>
        <taxon>Gammaproteobacteria</taxon>
        <taxon>Vibrionales</taxon>
        <taxon>Vibrionaceae</taxon>
        <taxon>Vibrio</taxon>
    </lineage>
</organism>